<evidence type="ECO:0000256" key="1">
    <source>
        <dbReference type="ARBA" id="ARBA00022723"/>
    </source>
</evidence>
<keyword evidence="3" id="KW-0862">Zinc</keyword>
<feature type="domain" description="Zinc finger DksA/TraR C4-type" evidence="5">
    <location>
        <begin position="35"/>
        <end position="67"/>
    </location>
</feature>
<accession>A0ABT0EZK2</accession>
<gene>
    <name evidence="6" type="ORF">L9059_13500</name>
</gene>
<comment type="caution">
    <text evidence="6">The sequence shown here is derived from an EMBL/GenBank/DDBJ whole genome shotgun (WGS) entry which is preliminary data.</text>
</comment>
<evidence type="ECO:0000313" key="6">
    <source>
        <dbReference type="EMBL" id="MCK1791182.1"/>
    </source>
</evidence>
<keyword evidence="7" id="KW-1185">Reference proteome</keyword>
<protein>
    <submittedName>
        <fullName evidence="6">TraR/DksA C4-type zinc finger protein</fullName>
    </submittedName>
</protein>
<dbReference type="EMBL" id="JAKNRW010000009">
    <property type="protein sequence ID" value="MCK1791182.1"/>
    <property type="molecule type" value="Genomic_DNA"/>
</dbReference>
<evidence type="ECO:0000256" key="4">
    <source>
        <dbReference type="PROSITE-ProRule" id="PRU00510"/>
    </source>
</evidence>
<sequence length="71" mass="7905">MDVFDRATEVEDAYREAAIAAQLAQAKRPNQASASNCEDCNVEIPELRRVILPGVLLCVDCQSFHERLGRT</sequence>
<dbReference type="SUPFAM" id="SSF57716">
    <property type="entry name" value="Glucocorticoid receptor-like (DNA-binding domain)"/>
    <property type="match status" value="1"/>
</dbReference>
<reference evidence="6 7" key="1">
    <citation type="submission" date="2022-02" db="EMBL/GenBank/DDBJ databases">
        <title>Comparative genomics of the first Antarctic Pseudomonas spp. capable of biotransforming 2,4,6-Trinitrotoluene.</title>
        <authorList>
            <person name="Cabrera M.A."/>
            <person name="Marquez S.L."/>
            <person name="Perez-Donoso J.M."/>
        </authorList>
    </citation>
    <scope>NUCLEOTIDE SEQUENCE [LARGE SCALE GENOMIC DNA]</scope>
    <source>
        <strain evidence="6 7">TNT19</strain>
    </source>
</reference>
<organism evidence="6 7">
    <name type="scientific">Pseudomonas violetae</name>
    <dbReference type="NCBI Taxonomy" id="2915813"/>
    <lineage>
        <taxon>Bacteria</taxon>
        <taxon>Pseudomonadati</taxon>
        <taxon>Pseudomonadota</taxon>
        <taxon>Gammaproteobacteria</taxon>
        <taxon>Pseudomonadales</taxon>
        <taxon>Pseudomonadaceae</taxon>
        <taxon>Pseudomonas</taxon>
    </lineage>
</organism>
<dbReference type="PANTHER" id="PTHR38777:SF1">
    <property type="entry name" value="DNAK SUPPRESSOR PROTEIN"/>
    <property type="match status" value="1"/>
</dbReference>
<feature type="zinc finger region" description="dksA C4-type" evidence="4">
    <location>
        <begin position="37"/>
        <end position="61"/>
    </location>
</feature>
<name>A0ABT0EZK2_9PSED</name>
<dbReference type="InterPro" id="IPR020458">
    <property type="entry name" value="Znf_DskA_TraR_CS"/>
</dbReference>
<dbReference type="PROSITE" id="PS01102">
    <property type="entry name" value="ZF_DKSA_1"/>
    <property type="match status" value="1"/>
</dbReference>
<dbReference type="Proteomes" id="UP001299876">
    <property type="component" value="Unassembled WGS sequence"/>
</dbReference>
<dbReference type="PROSITE" id="PS51128">
    <property type="entry name" value="ZF_DKSA_2"/>
    <property type="match status" value="1"/>
</dbReference>
<keyword evidence="1" id="KW-0479">Metal-binding</keyword>
<dbReference type="InterPro" id="IPR000962">
    <property type="entry name" value="Znf_DskA_TraR"/>
</dbReference>
<evidence type="ECO:0000256" key="3">
    <source>
        <dbReference type="ARBA" id="ARBA00022833"/>
    </source>
</evidence>
<keyword evidence="2" id="KW-0863">Zinc-finger</keyword>
<dbReference type="Pfam" id="PF01258">
    <property type="entry name" value="zf-dskA_traR"/>
    <property type="match status" value="1"/>
</dbReference>
<dbReference type="PANTHER" id="PTHR38777">
    <property type="entry name" value="FELS-2 PROPHAGE PROTEIN"/>
    <property type="match status" value="1"/>
</dbReference>
<evidence type="ECO:0000313" key="7">
    <source>
        <dbReference type="Proteomes" id="UP001299876"/>
    </source>
</evidence>
<dbReference type="NCBIfam" id="TIGR02419">
    <property type="entry name" value="C4_traR_proteo"/>
    <property type="match status" value="1"/>
</dbReference>
<dbReference type="Gene3D" id="1.20.120.910">
    <property type="entry name" value="DksA, coiled-coil domain"/>
    <property type="match status" value="1"/>
</dbReference>
<proteinExistence type="predicted"/>
<evidence type="ECO:0000256" key="2">
    <source>
        <dbReference type="ARBA" id="ARBA00022771"/>
    </source>
</evidence>
<evidence type="ECO:0000259" key="5">
    <source>
        <dbReference type="Pfam" id="PF01258"/>
    </source>
</evidence>
<dbReference type="RefSeq" id="WP_247291535.1">
    <property type="nucleotide sequence ID" value="NZ_JAKNRW010000009.1"/>
</dbReference>
<dbReference type="InterPro" id="IPR012783">
    <property type="entry name" value="Znf_C4_TraR"/>
</dbReference>